<keyword evidence="2" id="KW-1185">Reference proteome</keyword>
<accession>A0A4D6L2I2</accession>
<evidence type="ECO:0000313" key="1">
    <source>
        <dbReference type="EMBL" id="QCD82699.1"/>
    </source>
</evidence>
<dbReference type="Proteomes" id="UP000501690">
    <property type="component" value="Linkage Group LG2"/>
</dbReference>
<dbReference type="EMBL" id="CP039346">
    <property type="protein sequence ID" value="QCD82699.1"/>
    <property type="molecule type" value="Genomic_DNA"/>
</dbReference>
<name>A0A4D6L2I2_VIGUN</name>
<sequence length="65" mass="7239">MADLSSTRSKFDLTSSQLFANDGFFLGMLALENNFQTDTECIVGYKGCHNENDPISIRKAQYKVG</sequence>
<gene>
    <name evidence="1" type="ORF">DEO72_LG2g3039</name>
</gene>
<dbReference type="AlphaFoldDB" id="A0A4D6L2I2"/>
<reference evidence="1 2" key="1">
    <citation type="submission" date="2019-04" db="EMBL/GenBank/DDBJ databases">
        <title>An improved genome assembly and genetic linkage map for asparagus bean, Vigna unguiculata ssp. sesquipedialis.</title>
        <authorList>
            <person name="Xia Q."/>
            <person name="Zhang R."/>
            <person name="Dong Y."/>
        </authorList>
    </citation>
    <scope>NUCLEOTIDE SEQUENCE [LARGE SCALE GENOMIC DNA]</scope>
    <source>
        <tissue evidence="1">Leaf</tissue>
    </source>
</reference>
<proteinExistence type="predicted"/>
<protein>
    <submittedName>
        <fullName evidence="1">Uncharacterized protein</fullName>
    </submittedName>
</protein>
<evidence type="ECO:0000313" key="2">
    <source>
        <dbReference type="Proteomes" id="UP000501690"/>
    </source>
</evidence>
<organism evidence="1 2">
    <name type="scientific">Vigna unguiculata</name>
    <name type="common">Cowpea</name>
    <dbReference type="NCBI Taxonomy" id="3917"/>
    <lineage>
        <taxon>Eukaryota</taxon>
        <taxon>Viridiplantae</taxon>
        <taxon>Streptophyta</taxon>
        <taxon>Embryophyta</taxon>
        <taxon>Tracheophyta</taxon>
        <taxon>Spermatophyta</taxon>
        <taxon>Magnoliopsida</taxon>
        <taxon>eudicotyledons</taxon>
        <taxon>Gunneridae</taxon>
        <taxon>Pentapetalae</taxon>
        <taxon>rosids</taxon>
        <taxon>fabids</taxon>
        <taxon>Fabales</taxon>
        <taxon>Fabaceae</taxon>
        <taxon>Papilionoideae</taxon>
        <taxon>50 kb inversion clade</taxon>
        <taxon>NPAAA clade</taxon>
        <taxon>indigoferoid/millettioid clade</taxon>
        <taxon>Phaseoleae</taxon>
        <taxon>Vigna</taxon>
    </lineage>
</organism>